<dbReference type="InterPro" id="IPR014746">
    <property type="entry name" value="Gln_synth/guanido_kin_cat_dom"/>
</dbReference>
<evidence type="ECO:0000313" key="8">
    <source>
        <dbReference type="Proteomes" id="UP000198921"/>
    </source>
</evidence>
<name>A0A1H3LJU6_9ACTN</name>
<dbReference type="GO" id="GO:0004357">
    <property type="term" value="F:glutamate-cysteine ligase activity"/>
    <property type="evidence" value="ECO:0007669"/>
    <property type="project" value="UniProtKB-EC"/>
</dbReference>
<dbReference type="SUPFAM" id="SSF55931">
    <property type="entry name" value="Glutamine synthetase/guanido kinase"/>
    <property type="match status" value="1"/>
</dbReference>
<feature type="region of interest" description="Disordered" evidence="6">
    <location>
        <begin position="35"/>
        <end position="56"/>
    </location>
</feature>
<comment type="function">
    <text evidence="5">ATP-dependent carboxylate-amine ligase which exhibits weak glutamate--cysteine ligase activity.</text>
</comment>
<dbReference type="GO" id="GO:0005524">
    <property type="term" value="F:ATP binding"/>
    <property type="evidence" value="ECO:0007669"/>
    <property type="project" value="UniProtKB-KW"/>
</dbReference>
<dbReference type="GO" id="GO:0042398">
    <property type="term" value="P:modified amino acid biosynthetic process"/>
    <property type="evidence" value="ECO:0007669"/>
    <property type="project" value="InterPro"/>
</dbReference>
<sequence length="392" mass="41495">MLVGVRTVGVEEELLVVDPSGRPVPLGPAALEVAARRGEGETVDEHDRAEREDGDTAAVDDPAARLVPELKTQQLEFGTRVCTALDDVAADLEHWRERADAAARGVGARVAALASSPVRVEPQSTPGERYTQMAETFGLTAAEQLTCGCHVHVAVEDDEEGVGVLNRIRVWLPVLTALTANSPFWLGRDSGHASYRAQAWNRWPSSGPNELFADAAAYHRLIAELIATETIVDSGMVYFDARLSERWPTVEVRVADVALRAADAVTLAGLVRGLVDTAAGEWRAGVAAPAVRTEVVRLAAWRASRSGLTGDLVHPATGRPAPAAEVVAALLKHVRPALAAAGDEWRVADGVAAVLDRGTGADLQRRVFAETGDLTAVVRAAVEVTHARPGGG</sequence>
<keyword evidence="8" id="KW-1185">Reference proteome</keyword>
<gene>
    <name evidence="7" type="ORF">SAMN05660209_03364</name>
</gene>
<dbReference type="AlphaFoldDB" id="A0A1H3LJU6"/>
<evidence type="ECO:0000256" key="1">
    <source>
        <dbReference type="ARBA" id="ARBA00022598"/>
    </source>
</evidence>
<dbReference type="RefSeq" id="WP_091158678.1">
    <property type="nucleotide sequence ID" value="NZ_FNOT01000009.1"/>
</dbReference>
<dbReference type="EC" id="6.3.2.2" evidence="5"/>
<keyword evidence="1 5" id="KW-0436">Ligase</keyword>
<dbReference type="InterPro" id="IPR006336">
    <property type="entry name" value="GCS2"/>
</dbReference>
<reference evidence="8" key="1">
    <citation type="submission" date="2016-10" db="EMBL/GenBank/DDBJ databases">
        <authorList>
            <person name="Varghese N."/>
            <person name="Submissions S."/>
        </authorList>
    </citation>
    <scope>NUCLEOTIDE SEQUENCE [LARGE SCALE GENOMIC DNA]</scope>
    <source>
        <strain evidence="8">DSM 45422</strain>
    </source>
</reference>
<organism evidence="7 8">
    <name type="scientific">Geodermatophilus africanus</name>
    <dbReference type="NCBI Taxonomy" id="1137993"/>
    <lineage>
        <taxon>Bacteria</taxon>
        <taxon>Bacillati</taxon>
        <taxon>Actinomycetota</taxon>
        <taxon>Actinomycetes</taxon>
        <taxon>Geodermatophilales</taxon>
        <taxon>Geodermatophilaceae</taxon>
        <taxon>Geodermatophilus</taxon>
    </lineage>
</organism>
<dbReference type="NCBIfam" id="TIGR02050">
    <property type="entry name" value="gshA_cyan_rel"/>
    <property type="match status" value="1"/>
</dbReference>
<evidence type="ECO:0000256" key="2">
    <source>
        <dbReference type="ARBA" id="ARBA00022741"/>
    </source>
</evidence>
<evidence type="ECO:0000256" key="6">
    <source>
        <dbReference type="SAM" id="MobiDB-lite"/>
    </source>
</evidence>
<evidence type="ECO:0000256" key="4">
    <source>
        <dbReference type="ARBA" id="ARBA00048819"/>
    </source>
</evidence>
<dbReference type="PANTHER" id="PTHR36510">
    <property type="entry name" value="GLUTAMATE--CYSTEINE LIGASE 2-RELATED"/>
    <property type="match status" value="1"/>
</dbReference>
<dbReference type="Proteomes" id="UP000198921">
    <property type="component" value="Unassembled WGS sequence"/>
</dbReference>
<dbReference type="Pfam" id="PF04107">
    <property type="entry name" value="GCS2"/>
    <property type="match status" value="1"/>
</dbReference>
<dbReference type="Gene3D" id="3.30.590.20">
    <property type="match status" value="1"/>
</dbReference>
<dbReference type="PANTHER" id="PTHR36510:SF1">
    <property type="entry name" value="GLUTAMATE--CYSTEINE LIGASE 2-RELATED"/>
    <property type="match status" value="1"/>
</dbReference>
<dbReference type="InterPro" id="IPR050141">
    <property type="entry name" value="GCL_type2/YbdK_subfam"/>
</dbReference>
<comment type="similarity">
    <text evidence="5">Belongs to the glutamate--cysteine ligase type 2 family. YbdK subfamily.</text>
</comment>
<evidence type="ECO:0000256" key="5">
    <source>
        <dbReference type="HAMAP-Rule" id="MF_01609"/>
    </source>
</evidence>
<keyword evidence="2 5" id="KW-0547">Nucleotide-binding</keyword>
<evidence type="ECO:0000256" key="3">
    <source>
        <dbReference type="ARBA" id="ARBA00022840"/>
    </source>
</evidence>
<dbReference type="STRING" id="1137993.SAMN05660209_03364"/>
<evidence type="ECO:0000313" key="7">
    <source>
        <dbReference type="EMBL" id="SDY64234.1"/>
    </source>
</evidence>
<accession>A0A1H3LJU6</accession>
<dbReference type="InterPro" id="IPR011793">
    <property type="entry name" value="YbdK"/>
</dbReference>
<comment type="catalytic activity">
    <reaction evidence="4 5">
        <text>L-cysteine + L-glutamate + ATP = gamma-L-glutamyl-L-cysteine + ADP + phosphate + H(+)</text>
        <dbReference type="Rhea" id="RHEA:13285"/>
        <dbReference type="ChEBI" id="CHEBI:15378"/>
        <dbReference type="ChEBI" id="CHEBI:29985"/>
        <dbReference type="ChEBI" id="CHEBI:30616"/>
        <dbReference type="ChEBI" id="CHEBI:35235"/>
        <dbReference type="ChEBI" id="CHEBI:43474"/>
        <dbReference type="ChEBI" id="CHEBI:58173"/>
        <dbReference type="ChEBI" id="CHEBI:456216"/>
        <dbReference type="EC" id="6.3.2.2"/>
    </reaction>
</comment>
<proteinExistence type="inferred from homology"/>
<feature type="compositionally biased region" description="Basic and acidic residues" evidence="6">
    <location>
        <begin position="35"/>
        <end position="51"/>
    </location>
</feature>
<dbReference type="HAMAP" id="MF_01609">
    <property type="entry name" value="Glu_cys_ligase_2"/>
    <property type="match status" value="1"/>
</dbReference>
<dbReference type="NCBIfam" id="NF010041">
    <property type="entry name" value="PRK13517.1-1"/>
    <property type="match status" value="1"/>
</dbReference>
<dbReference type="EMBL" id="FNOT01000009">
    <property type="protein sequence ID" value="SDY64234.1"/>
    <property type="molecule type" value="Genomic_DNA"/>
</dbReference>
<protein>
    <recommendedName>
        <fullName evidence="5">Putative glutamate--cysteine ligase 2</fullName>
        <ecNumber evidence="5">6.3.2.2</ecNumber>
    </recommendedName>
    <alternativeName>
        <fullName evidence="5">Gamma-glutamylcysteine synthetase 2</fullName>
        <shortName evidence="5">GCS 2</shortName>
        <shortName evidence="5">Gamma-GCS 2</shortName>
    </alternativeName>
</protein>
<keyword evidence="3 5" id="KW-0067">ATP-binding</keyword>
<dbReference type="OrthoDB" id="9769628at2"/>